<dbReference type="EMBL" id="CP022983">
    <property type="protein sequence ID" value="ASV69022.1"/>
    <property type="molecule type" value="Genomic_DNA"/>
</dbReference>
<dbReference type="InterPro" id="IPR012902">
    <property type="entry name" value="N_methyl_site"/>
</dbReference>
<dbReference type="InterPro" id="IPR016785">
    <property type="entry name" value="ComGD"/>
</dbReference>
<dbReference type="AlphaFoldDB" id="A0A248TLJ2"/>
<dbReference type="GO" id="GO:0030420">
    <property type="term" value="P:establishment of competence for transformation"/>
    <property type="evidence" value="ECO:0007669"/>
    <property type="project" value="UniProtKB-KW"/>
</dbReference>
<evidence type="ECO:0000256" key="2">
    <source>
        <dbReference type="ARBA" id="ARBA00023287"/>
    </source>
</evidence>
<sequence>MSDRRNTCFNRRHCDGGERRINLQSGFTLIESLIVWSVFSVILFITAISMQHQFEEYDNQAFFAKLEGDLLYAQQYAIVNQTTVSVYLLPDEHEYIFSNGRNIFFRQKYSEDYFITSGTMPLHFKFLNTGKINRFGYLQIKSSLKQYKFVFQIGRGRFYVEAY</sequence>
<keyword evidence="2" id="KW-0178">Competence</keyword>
<keyword evidence="5" id="KW-1185">Reference proteome</keyword>
<accession>A0A248TLJ2</accession>
<keyword evidence="3" id="KW-0472">Membrane</keyword>
<dbReference type="GO" id="GO:0009986">
    <property type="term" value="C:cell surface"/>
    <property type="evidence" value="ECO:0007669"/>
    <property type="project" value="UniProtKB-SubCell"/>
</dbReference>
<dbReference type="PROSITE" id="PS00409">
    <property type="entry name" value="PROKAR_NTER_METHYL"/>
    <property type="match status" value="1"/>
</dbReference>
<comment type="subcellular location">
    <subcellularLocation>
        <location evidence="1">Cell surface</location>
    </subcellularLocation>
</comment>
<evidence type="ECO:0008006" key="6">
    <source>
        <dbReference type="Google" id="ProtNLM"/>
    </source>
</evidence>
<dbReference type="NCBIfam" id="NF040982">
    <property type="entry name" value="ComGD"/>
    <property type="match status" value="1"/>
</dbReference>
<evidence type="ECO:0000256" key="1">
    <source>
        <dbReference type="ARBA" id="ARBA00004241"/>
    </source>
</evidence>
<dbReference type="NCBIfam" id="TIGR02532">
    <property type="entry name" value="IV_pilin_GFxxxE"/>
    <property type="match status" value="1"/>
</dbReference>
<name>A0A248TLJ2_9BACI</name>
<dbReference type="InterPro" id="IPR045584">
    <property type="entry name" value="Pilin-like"/>
</dbReference>
<keyword evidence="3" id="KW-1133">Transmembrane helix</keyword>
<keyword evidence="3" id="KW-0812">Transmembrane</keyword>
<evidence type="ECO:0000313" key="4">
    <source>
        <dbReference type="EMBL" id="ASV69022.1"/>
    </source>
</evidence>
<reference evidence="4 5" key="1">
    <citation type="submission" date="2017-08" db="EMBL/GenBank/DDBJ databases">
        <title>Complete Genome Sequence of Bacillus kochii Oregon-R-modENCODE STRAIN BDGP4, isolated from Drosophila melanogaster gut.</title>
        <authorList>
            <person name="Wan K.H."/>
            <person name="Yu C."/>
            <person name="Park S."/>
            <person name="Hammonds A.S."/>
            <person name="Booth B.W."/>
            <person name="Celniker S.E."/>
        </authorList>
    </citation>
    <scope>NUCLEOTIDE SEQUENCE [LARGE SCALE GENOMIC DNA]</scope>
    <source>
        <strain evidence="4 5">BDGP4</strain>
    </source>
</reference>
<protein>
    <recommendedName>
        <fullName evidence="6">Competence protein ComG</fullName>
    </recommendedName>
</protein>
<evidence type="ECO:0000256" key="3">
    <source>
        <dbReference type="SAM" id="Phobius"/>
    </source>
</evidence>
<organism evidence="4 5">
    <name type="scientific">Cytobacillus kochii</name>
    <dbReference type="NCBI Taxonomy" id="859143"/>
    <lineage>
        <taxon>Bacteria</taxon>
        <taxon>Bacillati</taxon>
        <taxon>Bacillota</taxon>
        <taxon>Bacilli</taxon>
        <taxon>Bacillales</taxon>
        <taxon>Bacillaceae</taxon>
        <taxon>Cytobacillus</taxon>
    </lineage>
</organism>
<dbReference type="PIRSF" id="PIRSF021292">
    <property type="entry name" value="Competence_ComGD"/>
    <property type="match status" value="1"/>
</dbReference>
<gene>
    <name evidence="4" type="ORF">CKF48_17985</name>
</gene>
<dbReference type="SUPFAM" id="SSF54523">
    <property type="entry name" value="Pili subunits"/>
    <property type="match status" value="1"/>
</dbReference>
<proteinExistence type="predicted"/>
<dbReference type="KEGG" id="bko:CKF48_17985"/>
<feature type="transmembrane region" description="Helical" evidence="3">
    <location>
        <begin position="21"/>
        <end position="45"/>
    </location>
</feature>
<dbReference type="Proteomes" id="UP000215137">
    <property type="component" value="Chromosome"/>
</dbReference>
<evidence type="ECO:0000313" key="5">
    <source>
        <dbReference type="Proteomes" id="UP000215137"/>
    </source>
</evidence>